<dbReference type="Gene3D" id="3.10.129.10">
    <property type="entry name" value="Hotdog Thioesterase"/>
    <property type="match status" value="1"/>
</dbReference>
<dbReference type="RefSeq" id="WP_203109062.1">
    <property type="nucleotide sequence ID" value="NZ_JADWVN010000026.1"/>
</dbReference>
<comment type="caution">
    <text evidence="2">The sequence shown here is derived from an EMBL/GenBank/DDBJ whole genome shotgun (WGS) entry which is preliminary data.</text>
</comment>
<proteinExistence type="predicted"/>
<evidence type="ECO:0000313" key="3">
    <source>
        <dbReference type="Proteomes" id="UP000809910"/>
    </source>
</evidence>
<keyword evidence="1" id="KW-0472">Membrane</keyword>
<gene>
    <name evidence="2" type="ORF">I5282_13410</name>
</gene>
<keyword evidence="1" id="KW-0812">Transmembrane</keyword>
<accession>A0ABS1WDX3</accession>
<dbReference type="Proteomes" id="UP000809910">
    <property type="component" value="Unassembled WGS sequence"/>
</dbReference>
<sequence length="134" mass="15278">MLIMYVILSIVQESRIEWLRTIDLNLIGNTGPVVIHADCFFFQPLIYPVTVELNTFTSHIANSILNIGHDLLLNDTLIAQGSSKIVWIDFTKQKSISLPASIRKLKVDLFKDVSCRIIFLSLVGLIFSFYFFLI</sequence>
<organism evidence="2 3">
    <name type="scientific">Legionella bononiensis</name>
    <dbReference type="NCBI Taxonomy" id="2793102"/>
    <lineage>
        <taxon>Bacteria</taxon>
        <taxon>Pseudomonadati</taxon>
        <taxon>Pseudomonadota</taxon>
        <taxon>Gammaproteobacteria</taxon>
        <taxon>Legionellales</taxon>
        <taxon>Legionellaceae</taxon>
        <taxon>Legionella</taxon>
    </lineage>
</organism>
<protein>
    <submittedName>
        <fullName evidence="2">Acyl-CoA thioesterase</fullName>
    </submittedName>
</protein>
<name>A0ABS1WDX3_9GAMM</name>
<dbReference type="SUPFAM" id="SSF54637">
    <property type="entry name" value="Thioesterase/thiol ester dehydrase-isomerase"/>
    <property type="match status" value="1"/>
</dbReference>
<dbReference type="EMBL" id="JADWVN010000026">
    <property type="protein sequence ID" value="MBL7527561.1"/>
    <property type="molecule type" value="Genomic_DNA"/>
</dbReference>
<evidence type="ECO:0000256" key="1">
    <source>
        <dbReference type="SAM" id="Phobius"/>
    </source>
</evidence>
<dbReference type="InterPro" id="IPR029069">
    <property type="entry name" value="HotDog_dom_sf"/>
</dbReference>
<keyword evidence="1" id="KW-1133">Transmembrane helix</keyword>
<feature type="transmembrane region" description="Helical" evidence="1">
    <location>
        <begin position="113"/>
        <end position="133"/>
    </location>
</feature>
<reference evidence="2 3" key="1">
    <citation type="submission" date="2020-12" db="EMBL/GenBank/DDBJ databases">
        <title>WGS of Legionella: environmental sample.</title>
        <authorList>
            <person name="Cristino S."/>
            <person name="Girolamini L."/>
            <person name="Salaris S."/>
            <person name="Pascale M.R."/>
            <person name="Mazzotta M."/>
            <person name="Orsini M."/>
            <person name="Grottola A."/>
        </authorList>
    </citation>
    <scope>NUCLEOTIDE SEQUENCE [LARGE SCALE GENOMIC DNA]</scope>
    <source>
        <strain evidence="2 3">30cs62</strain>
    </source>
</reference>
<evidence type="ECO:0000313" key="2">
    <source>
        <dbReference type="EMBL" id="MBL7527561.1"/>
    </source>
</evidence>
<keyword evidence="3" id="KW-1185">Reference proteome</keyword>